<evidence type="ECO:0000256" key="1">
    <source>
        <dbReference type="SAM" id="MobiDB-lite"/>
    </source>
</evidence>
<protein>
    <submittedName>
        <fullName evidence="3">Uncharacterized protein</fullName>
    </submittedName>
</protein>
<evidence type="ECO:0000313" key="3">
    <source>
        <dbReference type="EMBL" id="UXY24879.1"/>
    </source>
</evidence>
<keyword evidence="4" id="KW-1185">Reference proteome</keyword>
<evidence type="ECO:0000256" key="2">
    <source>
        <dbReference type="SAM" id="Phobius"/>
    </source>
</evidence>
<proteinExistence type="predicted"/>
<reference evidence="3" key="1">
    <citation type="submission" date="2022-10" db="EMBL/GenBank/DDBJ databases">
        <authorList>
            <person name="Mo P."/>
        </authorList>
    </citation>
    <scope>NUCLEOTIDE SEQUENCE</scope>
    <source>
        <strain evidence="3">HUAS 13-4</strain>
        <plasmid evidence="3">punmamed2</plasmid>
    </source>
</reference>
<dbReference type="Proteomes" id="UP001061298">
    <property type="component" value="Plasmid punmamed2"/>
</dbReference>
<evidence type="ECO:0000313" key="4">
    <source>
        <dbReference type="Proteomes" id="UP001061298"/>
    </source>
</evidence>
<dbReference type="EMBL" id="CP106794">
    <property type="protein sequence ID" value="UXY24879.1"/>
    <property type="molecule type" value="Genomic_DNA"/>
</dbReference>
<keyword evidence="3" id="KW-0614">Plasmid</keyword>
<organism evidence="3 4">
    <name type="scientific">Streptomyces cynarae</name>
    <dbReference type="NCBI Taxonomy" id="2981134"/>
    <lineage>
        <taxon>Bacteria</taxon>
        <taxon>Bacillati</taxon>
        <taxon>Actinomycetota</taxon>
        <taxon>Actinomycetes</taxon>
        <taxon>Kitasatosporales</taxon>
        <taxon>Streptomycetaceae</taxon>
        <taxon>Streptomyces</taxon>
    </lineage>
</organism>
<feature type="compositionally biased region" description="Polar residues" evidence="1">
    <location>
        <begin position="90"/>
        <end position="99"/>
    </location>
</feature>
<feature type="transmembrane region" description="Helical" evidence="2">
    <location>
        <begin position="6"/>
        <end position="26"/>
    </location>
</feature>
<feature type="transmembrane region" description="Helical" evidence="2">
    <location>
        <begin position="33"/>
        <end position="55"/>
    </location>
</feature>
<sequence length="99" mass="9937">MFEENIAVVLIFMIVLAAACYAIYHLKSKPVRVAAVIGALAALVGALTPVVRAIVEQPVSPNTSTVAPGSPNGPEGTPSLPVTSPPALANGSTESSAGK</sequence>
<geneLocation type="plasmid" evidence="3 4">
    <name>punmamed2</name>
</geneLocation>
<keyword evidence="2" id="KW-0472">Membrane</keyword>
<name>A0ABY6EDZ9_9ACTN</name>
<feature type="region of interest" description="Disordered" evidence="1">
    <location>
        <begin position="60"/>
        <end position="99"/>
    </location>
</feature>
<keyword evidence="2" id="KW-0812">Transmembrane</keyword>
<accession>A0ABY6EDZ9</accession>
<gene>
    <name evidence="3" type="ORF">N8I84_41255</name>
</gene>
<keyword evidence="2" id="KW-1133">Transmembrane helix</keyword>
<dbReference type="RefSeq" id="WP_263235100.1">
    <property type="nucleotide sequence ID" value="NZ_CP106794.1"/>
</dbReference>